<protein>
    <recommendedName>
        <fullName evidence="1">Peptidase C39-like domain-containing protein</fullName>
    </recommendedName>
</protein>
<sequence length="483" mass="52639">MKNNKLRHFSFLPFAGLAVILFFLLLCGQAGKAAPDDGNPGGISAVSAGTVIQNTAADFAAGTFAGTAAGAKEPVIELAGPRGKFAAGVYTSSVIRLAPFDEMVVSWNAVTPPGTWIKVEAQVAAGEQWSEWFSWGEWSTTTDTGSFLGNPKNSFADMDIDTLTLKSGKATAVRYRLTLHSDNPQLTPAVRLVAVTARDSQQRENSPSSFRLDKNLAVPMYSQGLRDPRISSRICSPTSLNMVLEYYGFYQTPEETAWGVMDYKGDLFGNWSFNTAYAGSLGLTSYVAFYNSLEDVKQEIARGYPVIASVRYRNSVTVAKTYPILTNAPISYTAGHIVVIRGFFYKDGKEYVLVNDPAAGNRPGVLREYLAEEFEEAWTKVAYVVHPGPAQPAAPRRIPAVLQAAGTVRQKDGILFRGYRLTAGSSLIDLSPGNIRSMVLQLPDGQESFIAPSADGMLWLNSRYEAGKYKLIIIANNHKIYET</sequence>
<proteinExistence type="predicted"/>
<gene>
    <name evidence="2" type="ORF">ALO_02716</name>
</gene>
<evidence type="ECO:0000313" key="2">
    <source>
        <dbReference type="EMBL" id="EGO65489.1"/>
    </source>
</evidence>
<comment type="caution">
    <text evidence="2">The sequence shown here is derived from an EMBL/GenBank/DDBJ whole genome shotgun (WGS) entry which is preliminary data.</text>
</comment>
<feature type="domain" description="Peptidase C39-like" evidence="1">
    <location>
        <begin position="216"/>
        <end position="358"/>
    </location>
</feature>
<evidence type="ECO:0000313" key="3">
    <source>
        <dbReference type="Proteomes" id="UP000003240"/>
    </source>
</evidence>
<reference evidence="2 3" key="1">
    <citation type="journal article" date="2011" name="EMBO J.">
        <title>Structural diversity of bacterial flagellar motors.</title>
        <authorList>
            <person name="Chen S."/>
            <person name="Beeby M."/>
            <person name="Murphy G.E."/>
            <person name="Leadbetter J.R."/>
            <person name="Hendrixson D.R."/>
            <person name="Briegel A."/>
            <person name="Li Z."/>
            <person name="Shi J."/>
            <person name="Tocheva E.I."/>
            <person name="Muller A."/>
            <person name="Dobro M.J."/>
            <person name="Jensen G.J."/>
        </authorList>
    </citation>
    <scope>NUCLEOTIDE SEQUENCE [LARGE SCALE GENOMIC DNA]</scope>
    <source>
        <strain evidence="2 3">DSM 6540</strain>
    </source>
</reference>
<dbReference type="InterPro" id="IPR038765">
    <property type="entry name" value="Papain-like_cys_pep_sf"/>
</dbReference>
<keyword evidence="3" id="KW-1185">Reference proteome</keyword>
<organism evidence="2 3">
    <name type="scientific">Acetonema longum DSM 6540</name>
    <dbReference type="NCBI Taxonomy" id="1009370"/>
    <lineage>
        <taxon>Bacteria</taxon>
        <taxon>Bacillati</taxon>
        <taxon>Bacillota</taxon>
        <taxon>Negativicutes</taxon>
        <taxon>Acetonemataceae</taxon>
        <taxon>Acetonema</taxon>
    </lineage>
</organism>
<dbReference type="SUPFAM" id="SSF54001">
    <property type="entry name" value="Cysteine proteinases"/>
    <property type="match status" value="1"/>
</dbReference>
<dbReference type="STRING" id="1009370.ALO_02716"/>
<dbReference type="EMBL" id="AFGF01000017">
    <property type="protein sequence ID" value="EGO65489.1"/>
    <property type="molecule type" value="Genomic_DNA"/>
</dbReference>
<evidence type="ECO:0000259" key="1">
    <source>
        <dbReference type="Pfam" id="PF13529"/>
    </source>
</evidence>
<dbReference type="RefSeq" id="WP_004092566.1">
    <property type="nucleotide sequence ID" value="NZ_AFGF01000017.1"/>
</dbReference>
<dbReference type="Proteomes" id="UP000003240">
    <property type="component" value="Unassembled WGS sequence"/>
</dbReference>
<dbReference type="eggNOG" id="COG3271">
    <property type="taxonomic scope" value="Bacteria"/>
</dbReference>
<name>F7NES8_9FIRM</name>
<dbReference type="Gene3D" id="3.90.70.10">
    <property type="entry name" value="Cysteine proteinases"/>
    <property type="match status" value="1"/>
</dbReference>
<accession>F7NES8</accession>
<dbReference type="InterPro" id="IPR039564">
    <property type="entry name" value="Peptidase_C39-like"/>
</dbReference>
<dbReference type="AlphaFoldDB" id="F7NES8"/>
<dbReference type="Pfam" id="PF13529">
    <property type="entry name" value="Peptidase_C39_2"/>
    <property type="match status" value="1"/>
</dbReference>